<feature type="compositionally biased region" description="Pro residues" evidence="1">
    <location>
        <begin position="368"/>
        <end position="383"/>
    </location>
</feature>
<name>A0A3R7KYZ0_9TRYP</name>
<comment type="caution">
    <text evidence="2">The sequence shown here is derived from an EMBL/GenBank/DDBJ whole genome shotgun (WGS) entry which is preliminary data.</text>
</comment>
<dbReference type="OrthoDB" id="273699at2759"/>
<dbReference type="Proteomes" id="UP000284403">
    <property type="component" value="Unassembled WGS sequence"/>
</dbReference>
<protein>
    <recommendedName>
        <fullName evidence="4">UBX domain-containing protein</fullName>
    </recommendedName>
</protein>
<dbReference type="EMBL" id="MKKU01000689">
    <property type="protein sequence ID" value="RNF04168.1"/>
    <property type="molecule type" value="Genomic_DNA"/>
</dbReference>
<evidence type="ECO:0008006" key="4">
    <source>
        <dbReference type="Google" id="ProtNLM"/>
    </source>
</evidence>
<feature type="region of interest" description="Disordered" evidence="1">
    <location>
        <begin position="249"/>
        <end position="269"/>
    </location>
</feature>
<organism evidence="2 3">
    <name type="scientific">Trypanosoma conorhini</name>
    <dbReference type="NCBI Taxonomy" id="83891"/>
    <lineage>
        <taxon>Eukaryota</taxon>
        <taxon>Discoba</taxon>
        <taxon>Euglenozoa</taxon>
        <taxon>Kinetoplastea</taxon>
        <taxon>Metakinetoplastina</taxon>
        <taxon>Trypanosomatida</taxon>
        <taxon>Trypanosomatidae</taxon>
        <taxon>Trypanosoma</taxon>
    </lineage>
</organism>
<evidence type="ECO:0000256" key="1">
    <source>
        <dbReference type="SAM" id="MobiDB-lite"/>
    </source>
</evidence>
<reference evidence="2 3" key="1">
    <citation type="journal article" date="2018" name="BMC Genomics">
        <title>Genomic comparison of Trypanosoma conorhini and Trypanosoma rangeli to Trypanosoma cruzi strains of high and low virulence.</title>
        <authorList>
            <person name="Bradwell K.R."/>
            <person name="Koparde V.N."/>
            <person name="Matveyev A.V."/>
            <person name="Serrano M.G."/>
            <person name="Alves J.M."/>
            <person name="Parikh H."/>
            <person name="Huang B."/>
            <person name="Lee V."/>
            <person name="Espinosa-Alvarez O."/>
            <person name="Ortiz P.A."/>
            <person name="Costa-Martins A.G."/>
            <person name="Teixeira M.M."/>
            <person name="Buck G.A."/>
        </authorList>
    </citation>
    <scope>NUCLEOTIDE SEQUENCE [LARGE SCALE GENOMIC DNA]</scope>
    <source>
        <strain evidence="2 3">025E</strain>
    </source>
</reference>
<sequence>MLRVCSNVEDALALSKRWQVPLLVFVHSALPETARADADADAVDLAELYTTSSHGRKTIKPTFRLGRAPLAGNGAAQRNALEAVLQESRLGSVTVVHFVGAGSAAHNLFVAAVPEASASVPRLHVFPPSLRERPRSVLSGHTLTPGRICEALRVELQTPPPAKLAGAKEEFMRHVEEVSAATAAMGAGTGAAATHAATASPGAGCGGPAGLHFVALNGLERREVVATAPGMTLRTVWVKVQQALERERERQAADEAAAPRGSTTSFVLRVDPPATAAAGGGGGAADQATATATAAVVVDSVEAAAKLDIHALPHNTTVTVLREGASAESSTQPAGKAGGHESPSGHDEERKGRSCDGGVCRLRGTPPSGEPTPAQPLTPMPAPPTVPAVVAAAEEEATPPPPPVAAAAGGGGAARIHVRCSLPSGGTHTVDGLDPATASLSAHLRGPIAELLGHSAFAFARVYPPHRFSSEEEAQPLEALGMRTSSALRVVPTGGPPTASPARNLADASKSGLFGLVSSLLRRGSGPTPAPAAAAPGGSVRDAARARFGTMAELRAKEEEEEKRAAAEAEANAAARRPNEPRRRKANRYYGGSSTEYTGWDGSGEEEAEEEK</sequence>
<dbReference type="AlphaFoldDB" id="A0A3R7KYZ0"/>
<keyword evidence="3" id="KW-1185">Reference proteome</keyword>
<feature type="compositionally biased region" description="Basic and acidic residues" evidence="1">
    <location>
        <begin position="555"/>
        <end position="567"/>
    </location>
</feature>
<feature type="region of interest" description="Disordered" evidence="1">
    <location>
        <begin position="555"/>
        <end position="612"/>
    </location>
</feature>
<accession>A0A3R7KYZ0</accession>
<dbReference type="GeneID" id="40321749"/>
<feature type="compositionally biased region" description="Acidic residues" evidence="1">
    <location>
        <begin position="603"/>
        <end position="612"/>
    </location>
</feature>
<feature type="region of interest" description="Disordered" evidence="1">
    <location>
        <begin position="323"/>
        <end position="383"/>
    </location>
</feature>
<evidence type="ECO:0000313" key="3">
    <source>
        <dbReference type="Proteomes" id="UP000284403"/>
    </source>
</evidence>
<gene>
    <name evidence="2" type="ORF">Tco025E_08138</name>
</gene>
<evidence type="ECO:0000313" key="2">
    <source>
        <dbReference type="EMBL" id="RNF04168.1"/>
    </source>
</evidence>
<dbReference type="RefSeq" id="XP_029224991.1">
    <property type="nucleotide sequence ID" value="XM_029374993.1"/>
</dbReference>
<feature type="compositionally biased region" description="Basic and acidic residues" evidence="1">
    <location>
        <begin position="343"/>
        <end position="354"/>
    </location>
</feature>
<proteinExistence type="predicted"/>